<evidence type="ECO:0000256" key="7">
    <source>
        <dbReference type="ARBA" id="ARBA00023136"/>
    </source>
</evidence>
<comment type="subcellular location">
    <subcellularLocation>
        <location evidence="2">Endomembrane system</location>
    </subcellularLocation>
</comment>
<feature type="region of interest" description="Disordered" evidence="10">
    <location>
        <begin position="395"/>
        <end position="433"/>
    </location>
</feature>
<evidence type="ECO:0000256" key="2">
    <source>
        <dbReference type="ARBA" id="ARBA00004308"/>
    </source>
</evidence>
<dbReference type="AlphaFoldDB" id="A0A2G7FP96"/>
<dbReference type="PANTHER" id="PTHR12145:SF37">
    <property type="entry name" value="MANNAN ENDO-1,6-ALPHA-MANNOSIDASE"/>
    <property type="match status" value="1"/>
</dbReference>
<evidence type="ECO:0000256" key="4">
    <source>
        <dbReference type="ARBA" id="ARBA00012350"/>
    </source>
</evidence>
<keyword evidence="7" id="KW-0472">Membrane</keyword>
<dbReference type="EC" id="3.2.1.101" evidence="4"/>
<feature type="compositionally biased region" description="Basic and acidic residues" evidence="10">
    <location>
        <begin position="421"/>
        <end position="433"/>
    </location>
</feature>
<proteinExistence type="inferred from homology"/>
<dbReference type="GO" id="GO:0008496">
    <property type="term" value="F:mannan endo-1,6-alpha-mannosidase activity"/>
    <property type="evidence" value="ECO:0007669"/>
    <property type="project" value="UniProtKB-EC"/>
</dbReference>
<name>A0A2G7FP96_9EURO</name>
<dbReference type="Proteomes" id="UP000231358">
    <property type="component" value="Unassembled WGS sequence"/>
</dbReference>
<evidence type="ECO:0000256" key="11">
    <source>
        <dbReference type="SAM" id="SignalP"/>
    </source>
</evidence>
<sequence>MWSYFWHIALIALLTLGQLTTSIQLDINDPDSIKDAAATAAYGMMTYYHGNESGQIPGKLPGTWWTGGEVFMALVQYWYWTGDTSYNDVTKQALIWQKGHNDYLPDNYTQDLGNDDQVFWGLAAMTAAELNFPEDEEVSWLALAQGVFNTQADKWDPDTCHGGLRWQRNSWNGGYDLKNSVSNGGFFQLAARLARYTKNETYTEWAEKAFTWATSVPLIIEKGWTINDLVTVESNCQAPNQMQWSYNYGIYFNGAAYMYNLTNGDTKWKNVVEGLLNTTWRNFFPQEYGGNIMVEPCEPQKPGVVPCDGNQSTFKSLVTAWLAFTTTVIPETLDQILPKLQGSAEGAAKQCSGPSPDKICGQRWFLDKYDGVTGLREHMCALSVFTANMVPFKTGNRDQGPLTADTGGTSKGDPSAGTGSRKPEKDKPREITTGDRVGASIVTVVVVEQWKKTEIEATVLLMVNADRMKLGPHLRGIIFDCYPGDTSFSRAYQAAAVLSPSHHAPAQALGKLLLYPAIGLITSLQRTGLMSSVSQLRSELNDSAVFGAAAKRLYLYSTADQMVRWVDVESHLADAKARLGCRAEGIAFPDSPHCAFVRDHADRYWDTIDRFWAGREVSTPGAMMSGQLGGGLDDRLRSRI</sequence>
<feature type="chain" id="PRO_5013788602" description="mannan endo-1,6-alpha-mannosidase" evidence="11">
    <location>
        <begin position="23"/>
        <end position="640"/>
    </location>
</feature>
<evidence type="ECO:0000256" key="3">
    <source>
        <dbReference type="ARBA" id="ARBA00009699"/>
    </source>
</evidence>
<dbReference type="InterPro" id="IPR005198">
    <property type="entry name" value="Glyco_hydro_76"/>
</dbReference>
<dbReference type="Pfam" id="PF05705">
    <property type="entry name" value="DUF829"/>
    <property type="match status" value="1"/>
</dbReference>
<dbReference type="PANTHER" id="PTHR12145">
    <property type="entry name" value="MANNAN ENDO-1,6-ALPHA-MANNOSIDASE DCW1"/>
    <property type="match status" value="1"/>
</dbReference>
<dbReference type="GO" id="GO:0016052">
    <property type="term" value="P:carbohydrate catabolic process"/>
    <property type="evidence" value="ECO:0007669"/>
    <property type="project" value="InterPro"/>
</dbReference>
<comment type="similarity">
    <text evidence="3">Belongs to the glycosyl hydrolase 76 family.</text>
</comment>
<dbReference type="GO" id="GO:0009272">
    <property type="term" value="P:fungal-type cell wall biogenesis"/>
    <property type="evidence" value="ECO:0007669"/>
    <property type="project" value="TreeGrafter"/>
</dbReference>
<comment type="caution">
    <text evidence="12">The sequence shown here is derived from an EMBL/GenBank/DDBJ whole genome shotgun (WGS) entry which is preliminary data.</text>
</comment>
<dbReference type="STRING" id="656916.A0A2G7FP96"/>
<comment type="catalytic activity">
    <reaction evidence="1">
        <text>Random hydrolysis of (1-&gt;6)-alpha-D-mannosidic linkages in unbranched (1-&gt;6)-mannans.</text>
        <dbReference type="EC" id="3.2.1.101"/>
    </reaction>
</comment>
<evidence type="ECO:0000256" key="9">
    <source>
        <dbReference type="ARBA" id="ARBA00023295"/>
    </source>
</evidence>
<dbReference type="InterPro" id="IPR008928">
    <property type="entry name" value="6-hairpin_glycosidase_sf"/>
</dbReference>
<keyword evidence="9" id="KW-0326">Glycosidase</keyword>
<organism evidence="12 13">
    <name type="scientific">Aspergillus arachidicola</name>
    <dbReference type="NCBI Taxonomy" id="656916"/>
    <lineage>
        <taxon>Eukaryota</taxon>
        <taxon>Fungi</taxon>
        <taxon>Dikarya</taxon>
        <taxon>Ascomycota</taxon>
        <taxon>Pezizomycotina</taxon>
        <taxon>Eurotiomycetes</taxon>
        <taxon>Eurotiomycetidae</taxon>
        <taxon>Eurotiales</taxon>
        <taxon>Aspergillaceae</taxon>
        <taxon>Aspergillus</taxon>
        <taxon>Aspergillus subgen. Circumdati</taxon>
    </lineage>
</organism>
<dbReference type="SUPFAM" id="SSF48208">
    <property type="entry name" value="Six-hairpin glycosidases"/>
    <property type="match status" value="1"/>
</dbReference>
<evidence type="ECO:0000256" key="8">
    <source>
        <dbReference type="ARBA" id="ARBA00023180"/>
    </source>
</evidence>
<keyword evidence="13" id="KW-1185">Reference proteome</keyword>
<dbReference type="Gene3D" id="1.50.10.20">
    <property type="match status" value="1"/>
</dbReference>
<dbReference type="InterPro" id="IPR008547">
    <property type="entry name" value="DUF829_TMEM53"/>
</dbReference>
<keyword evidence="8" id="KW-0325">Glycoprotein</keyword>
<dbReference type="Pfam" id="PF03663">
    <property type="entry name" value="Glyco_hydro_76"/>
    <property type="match status" value="1"/>
</dbReference>
<evidence type="ECO:0000256" key="5">
    <source>
        <dbReference type="ARBA" id="ARBA00022729"/>
    </source>
</evidence>
<reference evidence="12 13" key="1">
    <citation type="submission" date="2017-05" db="EMBL/GenBank/DDBJ databases">
        <title>Genome sequence for an aflatoxigenic pathogen of Argentinian peanut, Aspergillus arachidicola.</title>
        <authorList>
            <person name="Moore G."/>
            <person name="Beltz S.B."/>
            <person name="Mack B.M."/>
        </authorList>
    </citation>
    <scope>NUCLEOTIDE SEQUENCE [LARGE SCALE GENOMIC DNA]</scope>
    <source>
        <strain evidence="12 13">CBS 117610</strain>
    </source>
</reference>
<evidence type="ECO:0000256" key="6">
    <source>
        <dbReference type="ARBA" id="ARBA00022801"/>
    </source>
</evidence>
<keyword evidence="6" id="KW-0378">Hydrolase</keyword>
<dbReference type="EMBL" id="NEXV01000522">
    <property type="protein sequence ID" value="PIG82472.1"/>
    <property type="molecule type" value="Genomic_DNA"/>
</dbReference>
<evidence type="ECO:0000313" key="12">
    <source>
        <dbReference type="EMBL" id="PIG82472.1"/>
    </source>
</evidence>
<protein>
    <recommendedName>
        <fullName evidence="4">mannan endo-1,6-alpha-mannosidase</fullName>
        <ecNumber evidence="4">3.2.1.101</ecNumber>
    </recommendedName>
</protein>
<evidence type="ECO:0000256" key="1">
    <source>
        <dbReference type="ARBA" id="ARBA00001452"/>
    </source>
</evidence>
<dbReference type="InterPro" id="IPR014480">
    <property type="entry name" value="Mannan-1_6-alpha_mannosidase"/>
</dbReference>
<evidence type="ECO:0000313" key="13">
    <source>
        <dbReference type="Proteomes" id="UP000231358"/>
    </source>
</evidence>
<accession>A0A2G7FP96</accession>
<dbReference type="FunFam" id="1.50.10.20:FF:000006">
    <property type="entry name" value="Mannan endo-1,6-alpha-mannosidase"/>
    <property type="match status" value="1"/>
</dbReference>
<keyword evidence="5 11" id="KW-0732">Signal</keyword>
<evidence type="ECO:0000256" key="10">
    <source>
        <dbReference type="SAM" id="MobiDB-lite"/>
    </source>
</evidence>
<dbReference type="GO" id="GO:0012505">
    <property type="term" value="C:endomembrane system"/>
    <property type="evidence" value="ECO:0007669"/>
    <property type="project" value="UniProtKB-SubCell"/>
</dbReference>
<gene>
    <name evidence="12" type="ORF">AARAC_004830</name>
</gene>
<feature type="signal peptide" evidence="11">
    <location>
        <begin position="1"/>
        <end position="22"/>
    </location>
</feature>